<feature type="region of interest" description="Disordered" evidence="1">
    <location>
        <begin position="378"/>
        <end position="404"/>
    </location>
</feature>
<keyword evidence="2" id="KW-1133">Transmembrane helix</keyword>
<protein>
    <recommendedName>
        <fullName evidence="5">TrbL/VirB6 plasmid conjugal transfer protein</fullName>
    </recommendedName>
</protein>
<feature type="compositionally biased region" description="Basic and acidic residues" evidence="1">
    <location>
        <begin position="685"/>
        <end position="695"/>
    </location>
</feature>
<dbReference type="RefSeq" id="WP_203905301.1">
    <property type="nucleotide sequence ID" value="NZ_BOPF01000057.1"/>
</dbReference>
<sequence>MDRPAGQVLVRQRSADDEAFLRQVKWSDRARTGTGAGRWLARAVTALPMLRRRVAMLLLVVVAGSGLAFAGGPAQADILDAFDINTWCDRKVFQPERADEGMVGMVLEQEWKNRPDKPTTKWGQYGVAGTTWSTFWLDCFSKAGFYNDAANFVFHDTKHLAAMSILIFSWTFRGDLLDVFLSPNGEVGGTKATLDMMIQQIHIDVFLQLFAVGVLIGAIVLAWKWLFSREGASNILGKFMAMVLVAGFAFFYGGAPGGGGPHASSMLKTVNDWTNDITSVVLSAFTGTNCSEPDFSGTGSDFTEDQKALRKRRSIALDCAAESLYEVTIFTPYVVGMLGSYNRANRQENGQPGTPTNDDQMALRMLKHNAYSFRDVQDNGGNIADYRDQRRNNDGTMKGGKPQICEDTEQGRWWTEHRNDAGVTPRTFTMKACDRSLMRENELGVPDEQFDEATWVYSRVQVSENAKDTKYWKNWSGGASDNRFGIAVLALVGSTSIAIIIIVVSLAYLMLQIATIMLALMAPAAFLIGLIPGFGTQILLRWLELLLGTFVKRIVLGLFVGLLMALYSVVLTINMPWIMKLVLVCMIAAIGFTYRKRFTEAFALKFSGSQDFHTDGEMAGKASQLLGGITTGAIGGAVGAKHAGISPWKGALTGAGRGMTPGKTRQAYDEVFMNRHMRRSVVSESEQKRKEEERTQQQQRQHQRETKQDTRQEQQVSEQKRHTKQLDEVIAAVERLNATQQQQQQRQRRQYDPRNNNRNRNRP</sequence>
<gene>
    <name evidence="3" type="ORF">Val02_87900</name>
</gene>
<feature type="transmembrane region" description="Helical" evidence="2">
    <location>
        <begin position="54"/>
        <end position="72"/>
    </location>
</feature>
<evidence type="ECO:0000256" key="2">
    <source>
        <dbReference type="SAM" id="Phobius"/>
    </source>
</evidence>
<feature type="transmembrane region" description="Helical" evidence="2">
    <location>
        <begin position="484"/>
        <end position="510"/>
    </location>
</feature>
<evidence type="ECO:0008006" key="5">
    <source>
        <dbReference type="Google" id="ProtNLM"/>
    </source>
</evidence>
<feature type="transmembrane region" description="Helical" evidence="2">
    <location>
        <begin position="554"/>
        <end position="571"/>
    </location>
</feature>
<comment type="caution">
    <text evidence="3">The sequence shown here is derived from an EMBL/GenBank/DDBJ whole genome shotgun (WGS) entry which is preliminary data.</text>
</comment>
<feature type="region of interest" description="Disordered" evidence="1">
    <location>
        <begin position="672"/>
        <end position="763"/>
    </location>
</feature>
<feature type="transmembrane region" description="Helical" evidence="2">
    <location>
        <begin position="235"/>
        <end position="255"/>
    </location>
</feature>
<evidence type="ECO:0000313" key="4">
    <source>
        <dbReference type="Proteomes" id="UP000619260"/>
    </source>
</evidence>
<keyword evidence="4" id="KW-1185">Reference proteome</keyword>
<organism evidence="3 4">
    <name type="scientific">Virgisporangium aliadipatigenens</name>
    <dbReference type="NCBI Taxonomy" id="741659"/>
    <lineage>
        <taxon>Bacteria</taxon>
        <taxon>Bacillati</taxon>
        <taxon>Actinomycetota</taxon>
        <taxon>Actinomycetes</taxon>
        <taxon>Micromonosporales</taxon>
        <taxon>Micromonosporaceae</taxon>
        <taxon>Virgisporangium</taxon>
    </lineage>
</organism>
<reference evidence="3" key="1">
    <citation type="submission" date="2021-01" db="EMBL/GenBank/DDBJ databases">
        <title>Whole genome shotgun sequence of Virgisporangium aliadipatigenens NBRC 105644.</title>
        <authorList>
            <person name="Komaki H."/>
            <person name="Tamura T."/>
        </authorList>
    </citation>
    <scope>NUCLEOTIDE SEQUENCE</scope>
    <source>
        <strain evidence="3">NBRC 105644</strain>
    </source>
</reference>
<name>A0A8J3YU23_9ACTN</name>
<evidence type="ECO:0000256" key="1">
    <source>
        <dbReference type="SAM" id="MobiDB-lite"/>
    </source>
</evidence>
<dbReference type="AlphaFoldDB" id="A0A8J3YU23"/>
<feature type="transmembrane region" description="Helical" evidence="2">
    <location>
        <begin position="205"/>
        <end position="223"/>
    </location>
</feature>
<dbReference type="Proteomes" id="UP000619260">
    <property type="component" value="Unassembled WGS sequence"/>
</dbReference>
<feature type="transmembrane region" description="Helical" evidence="2">
    <location>
        <begin position="577"/>
        <end position="594"/>
    </location>
</feature>
<proteinExistence type="predicted"/>
<feature type="compositionally biased region" description="Basic and acidic residues" evidence="1">
    <location>
        <begin position="702"/>
        <end position="727"/>
    </location>
</feature>
<accession>A0A8J3YU23</accession>
<keyword evidence="2" id="KW-0812">Transmembrane</keyword>
<keyword evidence="2" id="KW-0472">Membrane</keyword>
<feature type="transmembrane region" description="Helical" evidence="2">
    <location>
        <begin position="516"/>
        <end position="542"/>
    </location>
</feature>
<feature type="compositionally biased region" description="Low complexity" evidence="1">
    <location>
        <begin position="735"/>
        <end position="745"/>
    </location>
</feature>
<dbReference type="EMBL" id="BOPF01000057">
    <property type="protein sequence ID" value="GIJ51904.1"/>
    <property type="molecule type" value="Genomic_DNA"/>
</dbReference>
<evidence type="ECO:0000313" key="3">
    <source>
        <dbReference type="EMBL" id="GIJ51904.1"/>
    </source>
</evidence>